<dbReference type="PANTHER" id="PTHR43542:SF1">
    <property type="entry name" value="METHYLTRANSFERASE"/>
    <property type="match status" value="1"/>
</dbReference>
<dbReference type="GO" id="GO:0003676">
    <property type="term" value="F:nucleic acid binding"/>
    <property type="evidence" value="ECO:0007669"/>
    <property type="project" value="InterPro"/>
</dbReference>
<keyword evidence="2 3" id="KW-0808">Transferase</keyword>
<dbReference type="SUPFAM" id="SSF53335">
    <property type="entry name" value="S-adenosyl-L-methionine-dependent methyltransferases"/>
    <property type="match status" value="1"/>
</dbReference>
<evidence type="ECO:0000256" key="1">
    <source>
        <dbReference type="ARBA" id="ARBA00022603"/>
    </source>
</evidence>
<dbReference type="PANTHER" id="PTHR43542">
    <property type="entry name" value="METHYLTRANSFERASE"/>
    <property type="match status" value="1"/>
</dbReference>
<evidence type="ECO:0000256" key="2">
    <source>
        <dbReference type="ARBA" id="ARBA00022679"/>
    </source>
</evidence>
<sequence>MLKIIAGEYRGRILKTPAGKQVRPSSGLLRGVIFNVLGDMVAGKKVLDIYAGSGVLGIEALSRGAAEVTLVEADHKTSDLISQNMEMLKIQKRAKVIRHDALDFISSSGGQFDIVLADPPYQANISLQILDLAWKHGLLAPDGILVLQHHRAESIVSEAQGLVLWKCKKHGKSSVEFYTVNNEQ</sequence>
<evidence type="ECO:0000313" key="4">
    <source>
        <dbReference type="Proteomes" id="UP000736328"/>
    </source>
</evidence>
<dbReference type="InterPro" id="IPR029063">
    <property type="entry name" value="SAM-dependent_MTases_sf"/>
</dbReference>
<reference evidence="3" key="1">
    <citation type="submission" date="2020-07" db="EMBL/GenBank/DDBJ databases">
        <title>Huge and variable diversity of episymbiotic CPR bacteria and DPANN archaea in groundwater ecosystems.</title>
        <authorList>
            <person name="He C.Y."/>
            <person name="Keren R."/>
            <person name="Whittaker M."/>
            <person name="Farag I.F."/>
            <person name="Doudna J."/>
            <person name="Cate J.H.D."/>
            <person name="Banfield J.F."/>
        </authorList>
    </citation>
    <scope>NUCLEOTIDE SEQUENCE</scope>
    <source>
        <strain evidence="3">NC_groundwater_1520_Pr4_B-0.1um_53_5</strain>
    </source>
</reference>
<dbReference type="Pfam" id="PF03602">
    <property type="entry name" value="Cons_hypoth95"/>
    <property type="match status" value="1"/>
</dbReference>
<dbReference type="EMBL" id="JACQXR010000019">
    <property type="protein sequence ID" value="MBI4725943.1"/>
    <property type="molecule type" value="Genomic_DNA"/>
</dbReference>
<keyword evidence="1 3" id="KW-0489">Methyltransferase</keyword>
<dbReference type="InterPro" id="IPR002052">
    <property type="entry name" value="DNA_methylase_N6_adenine_CS"/>
</dbReference>
<dbReference type="PIRSF" id="PIRSF004553">
    <property type="entry name" value="CHP00095"/>
    <property type="match status" value="1"/>
</dbReference>
<dbReference type="PROSITE" id="PS00092">
    <property type="entry name" value="N6_MTASE"/>
    <property type="match status" value="1"/>
</dbReference>
<proteinExistence type="predicted"/>
<dbReference type="EC" id="2.1.1.171" evidence="3"/>
<protein>
    <submittedName>
        <fullName evidence="3">16S rRNA (Guanine(966)-N(2))-methyltransferase RsmD</fullName>
        <ecNumber evidence="3">2.1.1.171</ecNumber>
    </submittedName>
</protein>
<dbReference type="Gene3D" id="3.40.50.150">
    <property type="entry name" value="Vaccinia Virus protein VP39"/>
    <property type="match status" value="1"/>
</dbReference>
<gene>
    <name evidence="3" type="primary">rsmD</name>
    <name evidence="3" type="ORF">HY768_01730</name>
</gene>
<dbReference type="Proteomes" id="UP000736328">
    <property type="component" value="Unassembled WGS sequence"/>
</dbReference>
<accession>A0A933MJG5</accession>
<evidence type="ECO:0000313" key="3">
    <source>
        <dbReference type="EMBL" id="MBI4725943.1"/>
    </source>
</evidence>
<name>A0A933MJG5_UNCT6</name>
<dbReference type="AlphaFoldDB" id="A0A933MJG5"/>
<dbReference type="InterPro" id="IPR004398">
    <property type="entry name" value="RNA_MeTrfase_RsmD"/>
</dbReference>
<dbReference type="NCBIfam" id="TIGR00095">
    <property type="entry name" value="16S rRNA (guanine(966)-N(2))-methyltransferase RsmD"/>
    <property type="match status" value="1"/>
</dbReference>
<dbReference type="CDD" id="cd02440">
    <property type="entry name" value="AdoMet_MTases"/>
    <property type="match status" value="1"/>
</dbReference>
<comment type="caution">
    <text evidence="3">The sequence shown here is derived from an EMBL/GenBank/DDBJ whole genome shotgun (WGS) entry which is preliminary data.</text>
</comment>
<dbReference type="GO" id="GO:0052913">
    <property type="term" value="F:16S rRNA (guanine(966)-N(2))-methyltransferase activity"/>
    <property type="evidence" value="ECO:0007669"/>
    <property type="project" value="UniProtKB-EC"/>
</dbReference>
<organism evidence="3 4">
    <name type="scientific">candidate division TA06 bacterium</name>
    <dbReference type="NCBI Taxonomy" id="2250710"/>
    <lineage>
        <taxon>Bacteria</taxon>
        <taxon>Bacteria division TA06</taxon>
    </lineage>
</organism>